<sequence>MNPRDNRHRLDGFSPATDRAEEDFDAALLSSDMHQPLAVHHTADGRHTYLLAYDRAAIWDVPGSPAFLSQHVTRDLTARTFTFDQRHHPLLPLAQNWLHRNGCPLEALVLSTADGPVPADDHTRGTENRLRTDLHGRYTLVDHHTVEPVFPDHDGETWALLHDNQAGSAVSPYLLVVEDLAADLSTYRFREGDFADVDSARHWLATRDLPPADTTAADARAAAARSHTTLTSPGLPAQAPPIPHAPDHRAAPNPVTRPRRSGR</sequence>
<dbReference type="AlphaFoldDB" id="A0A7W3XYH4"/>
<accession>A0A7W3XYH4</accession>
<comment type="caution">
    <text evidence="2">The sequence shown here is derived from an EMBL/GenBank/DDBJ whole genome shotgun (WGS) entry which is preliminary data.</text>
</comment>
<proteinExistence type="predicted"/>
<evidence type="ECO:0000313" key="3">
    <source>
        <dbReference type="Proteomes" id="UP000530234"/>
    </source>
</evidence>
<dbReference type="EMBL" id="VKHS01000652">
    <property type="protein sequence ID" value="MBB0231847.1"/>
    <property type="molecule type" value="Genomic_DNA"/>
</dbReference>
<evidence type="ECO:0000313" key="2">
    <source>
        <dbReference type="EMBL" id="MBB0231847.1"/>
    </source>
</evidence>
<reference evidence="3" key="1">
    <citation type="submission" date="2019-10" db="EMBL/GenBank/DDBJ databases">
        <title>Streptomyces sp. nov., a novel actinobacterium isolated from alkaline environment.</title>
        <authorList>
            <person name="Golinska P."/>
        </authorList>
    </citation>
    <scope>NUCLEOTIDE SEQUENCE [LARGE SCALE GENOMIC DNA]</scope>
    <source>
        <strain evidence="3">DSM 42108</strain>
    </source>
</reference>
<dbReference type="RefSeq" id="WP_182666400.1">
    <property type="nucleotide sequence ID" value="NZ_VKHS01000652.1"/>
</dbReference>
<keyword evidence="3" id="KW-1185">Reference proteome</keyword>
<evidence type="ECO:0000256" key="1">
    <source>
        <dbReference type="SAM" id="MobiDB-lite"/>
    </source>
</evidence>
<feature type="region of interest" description="Disordered" evidence="1">
    <location>
        <begin position="225"/>
        <end position="263"/>
    </location>
</feature>
<organism evidence="2 3">
    <name type="scientific">Streptomyces calidiresistens</name>
    <dbReference type="NCBI Taxonomy" id="1485586"/>
    <lineage>
        <taxon>Bacteria</taxon>
        <taxon>Bacillati</taxon>
        <taxon>Actinomycetota</taxon>
        <taxon>Actinomycetes</taxon>
        <taxon>Kitasatosporales</taxon>
        <taxon>Streptomycetaceae</taxon>
        <taxon>Streptomyces</taxon>
    </lineage>
</organism>
<gene>
    <name evidence="2" type="ORF">FOE67_20685</name>
</gene>
<protein>
    <recommendedName>
        <fullName evidence="4">Glycosyl hydrolase</fullName>
    </recommendedName>
</protein>
<name>A0A7W3XYH4_9ACTN</name>
<dbReference type="Proteomes" id="UP000530234">
    <property type="component" value="Unassembled WGS sequence"/>
</dbReference>
<evidence type="ECO:0008006" key="4">
    <source>
        <dbReference type="Google" id="ProtNLM"/>
    </source>
</evidence>